<feature type="domain" description="Transcription factor IIIC subunit 5 HTH" evidence="1">
    <location>
        <begin position="253"/>
        <end position="291"/>
    </location>
</feature>
<dbReference type="GO" id="GO:0001003">
    <property type="term" value="F:RNA polymerase III type 2 promoter sequence-specific DNA binding"/>
    <property type="evidence" value="ECO:0007669"/>
    <property type="project" value="TreeGrafter"/>
</dbReference>
<comment type="caution">
    <text evidence="2">The sequence shown here is derived from an EMBL/GenBank/DDBJ whole genome shotgun (WGS) entry which is preliminary data.</text>
</comment>
<evidence type="ECO:0000259" key="1">
    <source>
        <dbReference type="Pfam" id="PF09734"/>
    </source>
</evidence>
<evidence type="ECO:0000313" key="2">
    <source>
        <dbReference type="EMBL" id="TNJ28159.1"/>
    </source>
</evidence>
<dbReference type="OrthoDB" id="2349467at2759"/>
<protein>
    <submittedName>
        <fullName evidence="2">RNA polymerase III transcription factor subunit</fullName>
    </submittedName>
</protein>
<sequence>MQAKKGIQLLRLPIRTSAPSQLFESVESLRPFMISPTVKNLPSLKYRSLTLRPLEEKDIKDVAYYVVTYRTIKYTYQTQAGDTRIEIRIKPTILASIESIFTYCTPPALSSLRLSDKIPLLDPFMTSILRTDIPTHYRYQIKPKKSETSWVISYDGTPPEPEAVTTLRPLARVLLVLFLYRPFWTTDLLLQQSIQEMEFSFIYDSAQSATMISTSINALLTDSIQYEKYCQIQSIPLSETITTTKTSQITLKLRPFSMTTLLTALRQVAYNFSSGPWRNLWLRRGFDPRLSYHVGLCAQIIDLRFLNDILKSLRTVIALRAGGDYTRFLEQLPKELRDTFRSAFSWQHDGLSNIAYSYIDLDPEVSGLDTLPELDLEPTRQFGFLLEEEYQQLRGRLSKRLREIALAGIQYLEGVEQPPESLTLRRARLLPPLLYTALLKDEITHLTPS</sequence>
<proteinExistence type="predicted"/>
<dbReference type="GO" id="GO:0000127">
    <property type="term" value="C:transcription factor TFIIIC complex"/>
    <property type="evidence" value="ECO:0007669"/>
    <property type="project" value="InterPro"/>
</dbReference>
<dbReference type="EMBL" id="VDLU01000002">
    <property type="protein sequence ID" value="TNJ28159.1"/>
    <property type="molecule type" value="Genomic_DNA"/>
</dbReference>
<dbReference type="GO" id="GO:0001002">
    <property type="term" value="F:RNA polymerase III type 1 promoter sequence-specific DNA binding"/>
    <property type="evidence" value="ECO:0007669"/>
    <property type="project" value="TreeGrafter"/>
</dbReference>
<keyword evidence="3" id="KW-1185">Reference proteome</keyword>
<dbReference type="PANTHER" id="PTHR13230">
    <property type="entry name" value="GENERAL TRANSCRIPTION FACTOR IIIC, POLYPEPTIDE 5"/>
    <property type="match status" value="1"/>
</dbReference>
<dbReference type="GO" id="GO:0006384">
    <property type="term" value="P:transcription initiation at RNA polymerase III promoter"/>
    <property type="evidence" value="ECO:0007669"/>
    <property type="project" value="InterPro"/>
</dbReference>
<organism evidence="2 3">
    <name type="scientific">Giardia muris</name>
    <dbReference type="NCBI Taxonomy" id="5742"/>
    <lineage>
        <taxon>Eukaryota</taxon>
        <taxon>Metamonada</taxon>
        <taxon>Diplomonadida</taxon>
        <taxon>Hexamitidae</taxon>
        <taxon>Giardiinae</taxon>
        <taxon>Giardia</taxon>
    </lineage>
</organism>
<dbReference type="Proteomes" id="UP000315496">
    <property type="component" value="Chromosome 2"/>
</dbReference>
<evidence type="ECO:0000313" key="3">
    <source>
        <dbReference type="Proteomes" id="UP000315496"/>
    </source>
</evidence>
<accession>A0A4Z1T6J6</accession>
<gene>
    <name evidence="2" type="ORF">GMRT_15235</name>
</gene>
<reference evidence="2 3" key="1">
    <citation type="submission" date="2019-05" db="EMBL/GenBank/DDBJ databases">
        <title>The compact genome of Giardia muris reveals important steps in the evolution of intestinal protozoan parasites.</title>
        <authorList>
            <person name="Xu F."/>
            <person name="Jimenez-Gonzalez A."/>
            <person name="Einarsson E."/>
            <person name="Astvaldsson A."/>
            <person name="Peirasmaki D."/>
            <person name="Eckmann L."/>
            <person name="Andersson J.O."/>
            <person name="Svard S.G."/>
            <person name="Jerlstrom-Hultqvist J."/>
        </authorList>
    </citation>
    <scope>NUCLEOTIDE SEQUENCE [LARGE SCALE GENOMIC DNA]</scope>
    <source>
        <strain evidence="2 3">Roberts-Thomson</strain>
    </source>
</reference>
<dbReference type="Pfam" id="PF09734">
    <property type="entry name" value="Tau95"/>
    <property type="match status" value="1"/>
</dbReference>
<dbReference type="AlphaFoldDB" id="A0A4Z1T6J6"/>
<dbReference type="VEuPathDB" id="GiardiaDB:GMRT_15235"/>
<dbReference type="InterPro" id="IPR040454">
    <property type="entry name" value="TF_IIIC_Tfc1/Sfc1"/>
</dbReference>
<dbReference type="InterPro" id="IPR019136">
    <property type="entry name" value="TF_IIIC_su-5_HTH"/>
</dbReference>
<dbReference type="PANTHER" id="PTHR13230:SF5">
    <property type="entry name" value="GENERAL TRANSCRIPTION FACTOR 3C POLYPEPTIDE 5"/>
    <property type="match status" value="1"/>
</dbReference>
<name>A0A4Z1T6J6_GIAMU</name>